<evidence type="ECO:0000256" key="1">
    <source>
        <dbReference type="SAM" id="Phobius"/>
    </source>
</evidence>
<feature type="transmembrane region" description="Helical" evidence="1">
    <location>
        <begin position="12"/>
        <end position="31"/>
    </location>
</feature>
<organism evidence="2 3">
    <name type="scientific">Sedimentibacter hydroxybenzoicus DSM 7310</name>
    <dbReference type="NCBI Taxonomy" id="1123245"/>
    <lineage>
        <taxon>Bacteria</taxon>
        <taxon>Bacillati</taxon>
        <taxon>Bacillota</taxon>
        <taxon>Tissierellia</taxon>
        <taxon>Sedimentibacter</taxon>
    </lineage>
</organism>
<evidence type="ECO:0000313" key="3">
    <source>
        <dbReference type="Proteomes" id="UP000611629"/>
    </source>
</evidence>
<feature type="transmembrane region" description="Helical" evidence="1">
    <location>
        <begin position="111"/>
        <end position="131"/>
    </location>
</feature>
<feature type="transmembrane region" description="Helical" evidence="1">
    <location>
        <begin position="70"/>
        <end position="99"/>
    </location>
</feature>
<feature type="transmembrane region" description="Helical" evidence="1">
    <location>
        <begin position="37"/>
        <end position="58"/>
    </location>
</feature>
<evidence type="ECO:0000313" key="2">
    <source>
        <dbReference type="EMBL" id="NYB75395.1"/>
    </source>
</evidence>
<dbReference type="Proteomes" id="UP000611629">
    <property type="component" value="Unassembled WGS sequence"/>
</dbReference>
<dbReference type="EMBL" id="JACBNQ010000021">
    <property type="protein sequence ID" value="NYB75395.1"/>
    <property type="molecule type" value="Genomic_DNA"/>
</dbReference>
<keyword evidence="1" id="KW-0812">Transmembrane</keyword>
<proteinExistence type="predicted"/>
<keyword evidence="1" id="KW-0472">Membrane</keyword>
<reference evidence="2" key="1">
    <citation type="submission" date="2020-07" db="EMBL/GenBank/DDBJ databases">
        <title>Genomic analysis of a strain of Sedimentibacter Hydroxybenzoicus DSM7310.</title>
        <authorList>
            <person name="Ma S."/>
        </authorList>
    </citation>
    <scope>NUCLEOTIDE SEQUENCE</scope>
    <source>
        <strain evidence="2">DSM 7310</strain>
    </source>
</reference>
<comment type="caution">
    <text evidence="2">The sequence shown here is derived from an EMBL/GenBank/DDBJ whole genome shotgun (WGS) entry which is preliminary data.</text>
</comment>
<gene>
    <name evidence="2" type="ORF">HZF24_14700</name>
</gene>
<keyword evidence="3" id="KW-1185">Reference proteome</keyword>
<accession>A0A974BMN5</accession>
<name>A0A974BMN5_SEDHY</name>
<feature type="transmembrane region" description="Helical" evidence="1">
    <location>
        <begin position="138"/>
        <end position="158"/>
    </location>
</feature>
<dbReference type="RefSeq" id="WP_179239101.1">
    <property type="nucleotide sequence ID" value="NZ_JACBNQ010000021.1"/>
</dbReference>
<keyword evidence="1" id="KW-1133">Transmembrane helix</keyword>
<sequence length="164" mass="18158">MPFYKLKYNSKTLLIVSLSLTLTGIIFILAANYIGSTAIRLAMLALLVFLVLNIKMTYRYISNKEKLNYAIAFCGSILGLIKPELTMMLIGIIILYFALPPYINIIKSKNYSDIVSLIINGTGILFGFYCIINSKAALNTVIIIIGIILTISGCLLLYNTLTSK</sequence>
<dbReference type="AlphaFoldDB" id="A0A974BMN5"/>
<protein>
    <submittedName>
        <fullName evidence="2">Uncharacterized protein</fullName>
    </submittedName>
</protein>